<feature type="domain" description="Adhesion molecule immunoglobulin-like" evidence="1">
    <location>
        <begin position="19"/>
        <end position="127"/>
    </location>
</feature>
<dbReference type="InterPro" id="IPR036179">
    <property type="entry name" value="Ig-like_dom_sf"/>
</dbReference>
<dbReference type="AlphaFoldDB" id="A0A8C5XVN9"/>
<dbReference type="GeneTree" id="ENSGT00510000049549"/>
<evidence type="ECO:0000313" key="3">
    <source>
        <dbReference type="Proteomes" id="UP000694394"/>
    </source>
</evidence>
<dbReference type="InterPro" id="IPR013783">
    <property type="entry name" value="Ig-like_fold"/>
</dbReference>
<dbReference type="InterPro" id="IPR037413">
    <property type="entry name" value="MADCAM1"/>
</dbReference>
<dbReference type="GO" id="GO:0098640">
    <property type="term" value="F:integrin binding involved in cell-matrix adhesion"/>
    <property type="evidence" value="ECO:0007669"/>
    <property type="project" value="InterPro"/>
</dbReference>
<dbReference type="Pfam" id="PF09085">
    <property type="entry name" value="Adhes-Ig_like"/>
    <property type="match status" value="1"/>
</dbReference>
<dbReference type="GO" id="GO:0050901">
    <property type="term" value="P:leukocyte tethering or rolling"/>
    <property type="evidence" value="ECO:0007669"/>
    <property type="project" value="TreeGrafter"/>
</dbReference>
<evidence type="ECO:0000259" key="1">
    <source>
        <dbReference type="Pfam" id="PF09085"/>
    </source>
</evidence>
<dbReference type="Proteomes" id="UP000694394">
    <property type="component" value="Chromosome 24"/>
</dbReference>
<gene>
    <name evidence="2" type="primary">MADCAM1</name>
</gene>
<name>A0A8C5XVN9_MICMU</name>
<dbReference type="GO" id="GO:0016020">
    <property type="term" value="C:membrane"/>
    <property type="evidence" value="ECO:0007669"/>
    <property type="project" value="InterPro"/>
</dbReference>
<dbReference type="EMBL" id="ABDC03027991">
    <property type="status" value="NOT_ANNOTATED_CDS"/>
    <property type="molecule type" value="Genomic_DNA"/>
</dbReference>
<dbReference type="PANTHER" id="PTHR14162:SF1">
    <property type="entry name" value="MUCOSAL ADDRESSIN CELL ADHESION MOLECULE 1"/>
    <property type="match status" value="1"/>
</dbReference>
<dbReference type="SUPFAM" id="SSF48726">
    <property type="entry name" value="Immunoglobulin"/>
    <property type="match status" value="1"/>
</dbReference>
<dbReference type="Gene3D" id="2.60.40.10">
    <property type="entry name" value="Immunoglobulins"/>
    <property type="match status" value="1"/>
</dbReference>
<dbReference type="GO" id="GO:0007229">
    <property type="term" value="P:integrin-mediated signaling pathway"/>
    <property type="evidence" value="ECO:0007669"/>
    <property type="project" value="InterPro"/>
</dbReference>
<dbReference type="GO" id="GO:2000403">
    <property type="term" value="P:positive regulation of lymphocyte migration"/>
    <property type="evidence" value="ECO:0007669"/>
    <property type="project" value="InterPro"/>
</dbReference>
<organism evidence="2 3">
    <name type="scientific">Microcebus murinus</name>
    <name type="common">Gray mouse lemur</name>
    <name type="synonym">Lemur murinus</name>
    <dbReference type="NCBI Taxonomy" id="30608"/>
    <lineage>
        <taxon>Eukaryota</taxon>
        <taxon>Metazoa</taxon>
        <taxon>Chordata</taxon>
        <taxon>Craniata</taxon>
        <taxon>Vertebrata</taxon>
        <taxon>Euteleostomi</taxon>
        <taxon>Mammalia</taxon>
        <taxon>Eutheria</taxon>
        <taxon>Euarchontoglires</taxon>
        <taxon>Primates</taxon>
        <taxon>Strepsirrhini</taxon>
        <taxon>Lemuriformes</taxon>
        <taxon>Cheirogaleidae</taxon>
        <taxon>Microcebus</taxon>
    </lineage>
</organism>
<reference evidence="2" key="2">
    <citation type="submission" date="2025-08" db="UniProtKB">
        <authorList>
            <consortium name="Ensembl"/>
        </authorList>
    </citation>
    <scope>IDENTIFICATION</scope>
</reference>
<dbReference type="PANTHER" id="PTHR14162">
    <property type="entry name" value="MUCOSAL ADDRESSIN CELL ADHESION MOLECULE-1"/>
    <property type="match status" value="1"/>
</dbReference>
<dbReference type="InterPro" id="IPR015169">
    <property type="entry name" value="Adhes-Ig-like"/>
</dbReference>
<reference evidence="2" key="3">
    <citation type="submission" date="2025-09" db="UniProtKB">
        <authorList>
            <consortium name="Ensembl"/>
        </authorList>
    </citation>
    <scope>IDENTIFICATION</scope>
</reference>
<dbReference type="FunFam" id="2.60.40.10:FF:000933">
    <property type="entry name" value="Mucosal addressin cell adhesion molecule 1"/>
    <property type="match status" value="1"/>
</dbReference>
<dbReference type="Ensembl" id="ENSMICT00000058358.1">
    <property type="protein sequence ID" value="ENSMICP00000041962.1"/>
    <property type="gene ID" value="ENSMICG00000012567.3"/>
</dbReference>
<dbReference type="GO" id="GO:0034113">
    <property type="term" value="P:heterotypic cell-cell adhesion"/>
    <property type="evidence" value="ECO:0007669"/>
    <property type="project" value="TreeGrafter"/>
</dbReference>
<evidence type="ECO:0000313" key="2">
    <source>
        <dbReference type="Ensembl" id="ENSMICP00000041962.1"/>
    </source>
</evidence>
<protein>
    <submittedName>
        <fullName evidence="2">Mucosal vascular addressin cell adhesion molecule 1</fullName>
    </submittedName>
</protein>
<keyword evidence="3" id="KW-1185">Reference proteome</keyword>
<reference evidence="2" key="1">
    <citation type="submission" date="2016-12" db="EMBL/GenBank/DDBJ databases">
        <title>Mouse lemur reference genome and diversity panel.</title>
        <authorList>
            <person name="Harris R."/>
            <person name="Larsen P."/>
            <person name="Liu Y."/>
            <person name="Hughes D.S."/>
            <person name="Murali S."/>
            <person name="Raveendran M."/>
            <person name="Korchina V."/>
            <person name="Wang M."/>
            <person name="Jhangiani S."/>
            <person name="Bandaranaike D."/>
            <person name="Bellair M."/>
            <person name="Blankenburg K."/>
            <person name="Chao H."/>
            <person name="Dahdouli M."/>
            <person name="Dinh H."/>
            <person name="Doddapaneni H."/>
            <person name="English A."/>
            <person name="Firestine M."/>
            <person name="Gnanaolivu R."/>
            <person name="Gross S."/>
            <person name="Hernandez B."/>
            <person name="Javaid M."/>
            <person name="Jayaseelan J."/>
            <person name="Jones J."/>
            <person name="Khan Z."/>
            <person name="Kovar C."/>
            <person name="Kurapati P."/>
            <person name="Le B."/>
            <person name="Lee S."/>
            <person name="Li M."/>
            <person name="Mathew T."/>
            <person name="Narasimhan A."/>
            <person name="Ngo D."/>
            <person name="Nguyen L."/>
            <person name="Okwuonu G."/>
            <person name="Ongeri F."/>
            <person name="Osuji N."/>
            <person name="Pu L.-L."/>
            <person name="Puazo M."/>
            <person name="Quiroz J."/>
            <person name="Raj R."/>
            <person name="Rajbhandari K."/>
            <person name="Reid J.G."/>
            <person name="Santibanez J."/>
            <person name="Sexton D."/>
            <person name="Skinner E."/>
            <person name="Vee V."/>
            <person name="Weissenberger G."/>
            <person name="Wu Y."/>
            <person name="Xin Y."/>
            <person name="Han Y."/>
            <person name="Campbell C."/>
            <person name="Brown A."/>
            <person name="Sullivan B."/>
            <person name="Shelton J."/>
            <person name="Brown S."/>
            <person name="Dudchenko O."/>
            <person name="Machol I."/>
            <person name="Durand N."/>
            <person name="Shamim M."/>
            <person name="Lieberman A."/>
            <person name="Muzny D.M."/>
            <person name="Richards S."/>
            <person name="Yoder A."/>
            <person name="Worley K.C."/>
            <person name="Rogers J."/>
            <person name="Gibbs R.A."/>
        </authorList>
    </citation>
    <scope>NUCLEOTIDE SEQUENCE [LARGE SCALE GENOMIC DNA]</scope>
</reference>
<proteinExistence type="predicted"/>
<accession>A0A8C5XVN9</accession>
<sequence length="175" mass="18394">PPLLLTSGGGGLLGLQELFPLPLSVSPATLVPGVDQEVACTAHKVTPVGPDTLSFSLLLGDRALEGVRTLGPPEVEEEEPQEDEDPLFHVTERWLLPPLGTPTPPALHCQATMRLPGVELSHSRPIPAPSPGPAQLPTDLWMGSVVLALLLLSFLAYRLHPPASPRGPTGQSSPS</sequence>